<keyword evidence="5" id="KW-1185">Reference proteome</keyword>
<dbReference type="OrthoDB" id="6119954at2759"/>
<evidence type="ECO:0000313" key="5">
    <source>
        <dbReference type="Proteomes" id="UP000019763"/>
    </source>
</evidence>
<dbReference type="EC" id="3.5.1.47" evidence="4"/>
<protein>
    <submittedName>
        <fullName evidence="4">Amidohydrolase</fullName>
        <ecNumber evidence="4">3.5.1.47</ecNumber>
    </submittedName>
</protein>
<evidence type="ECO:0000256" key="1">
    <source>
        <dbReference type="PIRSR" id="PIRSR005962-1"/>
    </source>
</evidence>
<accession>A0A023AYM2</accession>
<dbReference type="Pfam" id="PF07687">
    <property type="entry name" value="M20_dimer"/>
    <property type="match status" value="1"/>
</dbReference>
<evidence type="ECO:0000256" key="2">
    <source>
        <dbReference type="SAM" id="SignalP"/>
    </source>
</evidence>
<sequence>MLKHWIVLLVAAGSQVLFDELYREANKTSEWQVSLRRELHRHPEVGLATHWTSERIAKELKGFGIAYTAGWAKDGDEGGAGIVAHIGSGREPVVLVRADMDGLPISEATGLPFASEVPGRMHACGHDVHTSVLLGAARLLKRREAGLKGTVRLMFQPGEELGLGATLMVQEGVLGKEPGSASAKTASAKVASAKVASAFSMHVMPMVPTGGFVATAGLQLAGGNHFTIVLSGVGGHAGAPAVARDPVVAAAALISGAQALSSRETFGWGPERHGLISFTQISTFGGATNAIPDGVSLKGTVRSGDPAVMMLMKARLQEMAASLDAGYHISSTVEWMGDIPRLYNDPDLSLRHSDLVRYANQGVSLPKFHFLYAMEDFAFVSDLVPSVTVALGIGSGAQLPSHITTNTSLHNPKFAADERVMPKASALFASLAISELEYRNTETRGKTQEL</sequence>
<feature type="binding site" evidence="1">
    <location>
        <position position="410"/>
    </location>
    <ligand>
        <name>Mn(2+)</name>
        <dbReference type="ChEBI" id="CHEBI:29035"/>
        <label>2</label>
    </ligand>
</feature>
<evidence type="ECO:0000259" key="3">
    <source>
        <dbReference type="Pfam" id="PF07687"/>
    </source>
</evidence>
<keyword evidence="4" id="KW-0378">Hydrolase</keyword>
<dbReference type="SUPFAM" id="SSF53187">
    <property type="entry name" value="Zn-dependent exopeptidases"/>
    <property type="match status" value="1"/>
</dbReference>
<dbReference type="OMA" id="THLWATE"/>
<dbReference type="PANTHER" id="PTHR11014">
    <property type="entry name" value="PEPTIDASE M20 FAMILY MEMBER"/>
    <property type="match status" value="1"/>
</dbReference>
<keyword evidence="1" id="KW-0479">Metal-binding</keyword>
<feature type="signal peptide" evidence="2">
    <location>
        <begin position="1"/>
        <end position="18"/>
    </location>
</feature>
<keyword evidence="1" id="KW-0464">Manganese</keyword>
<dbReference type="Gene3D" id="3.40.630.10">
    <property type="entry name" value="Zn peptidases"/>
    <property type="match status" value="1"/>
</dbReference>
<proteinExistence type="predicted"/>
<feature type="binding site" evidence="1">
    <location>
        <position position="124"/>
    </location>
    <ligand>
        <name>Mn(2+)</name>
        <dbReference type="ChEBI" id="CHEBI:29035"/>
        <label>2</label>
    </ligand>
</feature>
<dbReference type="GO" id="GO:0046872">
    <property type="term" value="F:metal ion binding"/>
    <property type="evidence" value="ECO:0007669"/>
    <property type="project" value="UniProtKB-KW"/>
</dbReference>
<dbReference type="GeneID" id="22915770"/>
<dbReference type="InterPro" id="IPR002933">
    <property type="entry name" value="Peptidase_M20"/>
</dbReference>
<dbReference type="SUPFAM" id="SSF55031">
    <property type="entry name" value="Bacterial exopeptidase dimerisation domain"/>
    <property type="match status" value="1"/>
</dbReference>
<keyword evidence="2" id="KW-0732">Signal</keyword>
<dbReference type="eggNOG" id="ENOG502QQEM">
    <property type="taxonomic scope" value="Eukaryota"/>
</dbReference>
<dbReference type="Proteomes" id="UP000019763">
    <property type="component" value="Unassembled WGS sequence"/>
</dbReference>
<dbReference type="NCBIfam" id="TIGR01891">
    <property type="entry name" value="amidohydrolases"/>
    <property type="match status" value="1"/>
</dbReference>
<dbReference type="Gene3D" id="3.30.70.360">
    <property type="match status" value="1"/>
</dbReference>
<evidence type="ECO:0000313" key="4">
    <source>
        <dbReference type="EMBL" id="EZG43543.1"/>
    </source>
</evidence>
<dbReference type="InterPro" id="IPR036264">
    <property type="entry name" value="Bact_exopeptidase_dim_dom"/>
</dbReference>
<comment type="cofactor">
    <cofactor evidence="1">
        <name>Mn(2+)</name>
        <dbReference type="ChEBI" id="CHEBI:29035"/>
    </cofactor>
    <text evidence="1">The Mn(2+) ion enhances activity.</text>
</comment>
<dbReference type="EMBL" id="AFNH02001254">
    <property type="protein sequence ID" value="EZG43543.1"/>
    <property type="molecule type" value="Genomic_DNA"/>
</dbReference>
<dbReference type="VEuPathDB" id="CryptoDB:GNI_167750"/>
<organism evidence="4 5">
    <name type="scientific">Gregarina niphandrodes</name>
    <name type="common">Septate eugregarine</name>
    <dbReference type="NCBI Taxonomy" id="110365"/>
    <lineage>
        <taxon>Eukaryota</taxon>
        <taxon>Sar</taxon>
        <taxon>Alveolata</taxon>
        <taxon>Apicomplexa</taxon>
        <taxon>Conoidasida</taxon>
        <taxon>Gregarinasina</taxon>
        <taxon>Eugregarinorida</taxon>
        <taxon>Gregarinidae</taxon>
        <taxon>Gregarina</taxon>
    </lineage>
</organism>
<dbReference type="AlphaFoldDB" id="A0A023AYM2"/>
<dbReference type="GO" id="GO:0050118">
    <property type="term" value="F:N-acetyldiaminopimelate deacetylase activity"/>
    <property type="evidence" value="ECO:0007669"/>
    <property type="project" value="UniProtKB-EC"/>
</dbReference>
<dbReference type="RefSeq" id="XP_011133228.1">
    <property type="nucleotide sequence ID" value="XM_011134926.1"/>
</dbReference>
<feature type="binding site" evidence="1">
    <location>
        <position position="202"/>
    </location>
    <ligand>
        <name>Mn(2+)</name>
        <dbReference type="ChEBI" id="CHEBI:29035"/>
        <label>2</label>
    </ligand>
</feature>
<name>A0A023AYM2_GRENI</name>
<dbReference type="Pfam" id="PF01546">
    <property type="entry name" value="Peptidase_M20"/>
    <property type="match status" value="1"/>
</dbReference>
<feature type="binding site" evidence="1">
    <location>
        <position position="160"/>
    </location>
    <ligand>
        <name>Mn(2+)</name>
        <dbReference type="ChEBI" id="CHEBI:29035"/>
        <label>2</label>
    </ligand>
</feature>
<dbReference type="InterPro" id="IPR017439">
    <property type="entry name" value="Amidohydrolase"/>
</dbReference>
<feature type="chain" id="PRO_5001511366" evidence="2">
    <location>
        <begin position="19"/>
        <end position="450"/>
    </location>
</feature>
<comment type="caution">
    <text evidence="4">The sequence shown here is derived from an EMBL/GenBank/DDBJ whole genome shotgun (WGS) entry which is preliminary data.</text>
</comment>
<gene>
    <name evidence="4" type="ORF">GNI_167750</name>
</gene>
<dbReference type="InterPro" id="IPR011650">
    <property type="entry name" value="Peptidase_M20_dimer"/>
</dbReference>
<feature type="domain" description="Peptidase M20 dimerisation" evidence="3">
    <location>
        <begin position="225"/>
        <end position="314"/>
    </location>
</feature>
<feature type="binding site" evidence="1">
    <location>
        <position position="126"/>
    </location>
    <ligand>
        <name>Mn(2+)</name>
        <dbReference type="ChEBI" id="CHEBI:29035"/>
        <label>2</label>
    </ligand>
</feature>
<reference evidence="4" key="1">
    <citation type="submission" date="2013-12" db="EMBL/GenBank/DDBJ databases">
        <authorList>
            <person name="Omoto C.K."/>
            <person name="Sibley D."/>
            <person name="Venepally P."/>
            <person name="Hadjithomas M."/>
            <person name="Karamycheva S."/>
            <person name="Brunk B."/>
            <person name="Roos D."/>
            <person name="Caler E."/>
            <person name="Lorenzi H."/>
        </authorList>
    </citation>
    <scope>NUCLEOTIDE SEQUENCE</scope>
</reference>
<dbReference type="PANTHER" id="PTHR11014:SF63">
    <property type="entry name" value="METALLOPEPTIDASE, PUTATIVE (AFU_ORTHOLOGUE AFUA_6G09600)-RELATED"/>
    <property type="match status" value="1"/>
</dbReference>
<dbReference type="PIRSF" id="PIRSF005962">
    <property type="entry name" value="Pept_M20D_amidohydro"/>
    <property type="match status" value="1"/>
</dbReference>